<dbReference type="EMBL" id="CADCTC010000019">
    <property type="protein sequence ID" value="CAA9218110.1"/>
    <property type="molecule type" value="Genomic_DNA"/>
</dbReference>
<accession>A0A6J4HCC5</accession>
<protein>
    <submittedName>
        <fullName evidence="1">Uncharacterized protein</fullName>
    </submittedName>
</protein>
<gene>
    <name evidence="1" type="ORF">AVDCRST_MAG77-328</name>
</gene>
<feature type="non-terminal residue" evidence="1">
    <location>
        <position position="44"/>
    </location>
</feature>
<feature type="non-terminal residue" evidence="1">
    <location>
        <position position="1"/>
    </location>
</feature>
<evidence type="ECO:0000313" key="1">
    <source>
        <dbReference type="EMBL" id="CAA9218110.1"/>
    </source>
</evidence>
<reference evidence="1" key="1">
    <citation type="submission" date="2020-02" db="EMBL/GenBank/DDBJ databases">
        <authorList>
            <person name="Meier V. D."/>
        </authorList>
    </citation>
    <scope>NUCLEOTIDE SEQUENCE</scope>
    <source>
        <strain evidence="1">AVDCRST_MAG77</strain>
    </source>
</reference>
<organism evidence="1">
    <name type="scientific">uncultured Chloroflexota bacterium</name>
    <dbReference type="NCBI Taxonomy" id="166587"/>
    <lineage>
        <taxon>Bacteria</taxon>
        <taxon>Bacillati</taxon>
        <taxon>Chloroflexota</taxon>
        <taxon>environmental samples</taxon>
    </lineage>
</organism>
<sequence>GHDCRREPSRTTTWERRVARRRRHDLPGDEVRWYDAQPLHDTDL</sequence>
<proteinExistence type="predicted"/>
<dbReference type="AlphaFoldDB" id="A0A6J4HCC5"/>
<name>A0A6J4HCC5_9CHLR</name>